<dbReference type="OMA" id="HQENQVI"/>
<feature type="domain" description="Amidohydrolase-related" evidence="2">
    <location>
        <begin position="640"/>
        <end position="723"/>
    </location>
</feature>
<evidence type="ECO:0000313" key="4">
    <source>
        <dbReference type="Proteomes" id="UP000000600"/>
    </source>
</evidence>
<evidence type="ECO:0000256" key="1">
    <source>
        <dbReference type="SAM" id="MobiDB-lite"/>
    </source>
</evidence>
<dbReference type="GO" id="GO:0006145">
    <property type="term" value="P:purine nucleobase catabolic process"/>
    <property type="evidence" value="ECO:0000318"/>
    <property type="project" value="GO_Central"/>
</dbReference>
<dbReference type="InterPro" id="IPR032466">
    <property type="entry name" value="Metal_Hydrolase"/>
</dbReference>
<keyword evidence="4" id="KW-1185">Reference proteome</keyword>
<protein>
    <recommendedName>
        <fullName evidence="2">Amidohydrolase-related domain-containing protein</fullName>
    </recommendedName>
</protein>
<dbReference type="Gene3D" id="3.20.20.140">
    <property type="entry name" value="Metal-dependent hydrolases"/>
    <property type="match status" value="2"/>
</dbReference>
<name>A0BJA3_PARTE</name>
<dbReference type="FunFam" id="3.20.20.140:FF:000263">
    <property type="entry name" value="Uncharacterized protein"/>
    <property type="match status" value="1"/>
</dbReference>
<dbReference type="Pfam" id="PF01979">
    <property type="entry name" value="Amidohydro_1"/>
    <property type="match status" value="1"/>
</dbReference>
<dbReference type="HOGENOM" id="CLU_373625_0_0_1"/>
<dbReference type="GO" id="GO:0004038">
    <property type="term" value="F:allantoinase activity"/>
    <property type="evidence" value="ECO:0000318"/>
    <property type="project" value="GO_Central"/>
</dbReference>
<dbReference type="PANTHER" id="PTHR43668:SF2">
    <property type="entry name" value="ALLANTOINASE"/>
    <property type="match status" value="1"/>
</dbReference>
<dbReference type="FunFam" id="3.20.20.140:FF:000255">
    <property type="entry name" value="Uncharacterized protein"/>
    <property type="match status" value="1"/>
</dbReference>
<proteinExistence type="predicted"/>
<accession>A0BJA3</accession>
<sequence>MKYSIQSKYILYKDQLISGYVCIEGEYIKHILHEPNELLDQYPIKYVYDNQVLMPAAIDTNVSLSMWNHIEEFTKYELYTNRLAIVGGTSLIVNKPYQLNLEMDAQEQFQSQVLQLQSKSQTDFIQMAKIRQKEDIDKLLKLGAFCFDCHLLPSYSGTYFKDLQQFQQVLQQLPSSACLFIHTQNTVDKDLGITSPFRNKPFAERLNISQLDLVDADGVSGSCISDDENIQNDDPKYLQQIDYLNESNSPIKDIVKKYKNSDEKRISEFDDQYDAPQSPKLQSNIYKLKSKQITEQSQISLISRAELITYKDAPKMEQNYKFPYDDADSIQSQQQQQQQQQQQPLQYPSYKIETKPSTQDQESPLGSKKDSNQQDSNQRHSPQMSIQSSDISSPESLSLKSECRLRSRAQTTQGLLQRRQSKTGFALVLHQVEDKSNVKHGSGDMLLLNFSESRPRQNQNNNNRFNRDYLCFLAFRPATWEKFAIQKVKKMIKQQFKCNIILHGFSSSFSLVEIKELINNQVFSDIGYPYLLLDSDDIGDGVTKYKSDPPIRQKYNKQLLQKGISQNNWISSISSSHLYVNGLYKFEEQGDFRKAVSGLCSVGCTFQALWTLLFCKKDQDPNVIKQAFYNKDNNNQKYKRMVSKLNQLQQLVSSGPAQYLNLKDRGSIEVGKVADLVVFDPLKAWKLNFEKINHIFNFSFEKHIFKNRLFLGSVDSVFIRGELILHQENQVISIQNRQGMQILK</sequence>
<dbReference type="STRING" id="5888.A0BJA3"/>
<dbReference type="InParanoid" id="A0BJA3"/>
<evidence type="ECO:0000259" key="2">
    <source>
        <dbReference type="Pfam" id="PF01979"/>
    </source>
</evidence>
<dbReference type="SUPFAM" id="SSF51556">
    <property type="entry name" value="Metallo-dependent hydrolases"/>
    <property type="match status" value="1"/>
</dbReference>
<dbReference type="EMBL" id="CT867997">
    <property type="protein sequence ID" value="CAK58620.1"/>
    <property type="molecule type" value="Genomic_DNA"/>
</dbReference>
<dbReference type="KEGG" id="ptm:GSPATT00004993001"/>
<dbReference type="Proteomes" id="UP000000600">
    <property type="component" value="Unassembled WGS sequence"/>
</dbReference>
<dbReference type="OrthoDB" id="292450at2759"/>
<evidence type="ECO:0000313" key="3">
    <source>
        <dbReference type="EMBL" id="CAK58620.1"/>
    </source>
</evidence>
<organism evidence="3 4">
    <name type="scientific">Paramecium tetraurelia</name>
    <dbReference type="NCBI Taxonomy" id="5888"/>
    <lineage>
        <taxon>Eukaryota</taxon>
        <taxon>Sar</taxon>
        <taxon>Alveolata</taxon>
        <taxon>Ciliophora</taxon>
        <taxon>Intramacronucleata</taxon>
        <taxon>Oligohymenophorea</taxon>
        <taxon>Peniculida</taxon>
        <taxon>Parameciidae</taxon>
        <taxon>Paramecium</taxon>
    </lineage>
</organism>
<feature type="compositionally biased region" description="Low complexity" evidence="1">
    <location>
        <begin position="381"/>
        <end position="399"/>
    </location>
</feature>
<feature type="region of interest" description="Disordered" evidence="1">
    <location>
        <begin position="327"/>
        <end position="346"/>
    </location>
</feature>
<feature type="region of interest" description="Disordered" evidence="1">
    <location>
        <begin position="354"/>
        <end position="399"/>
    </location>
</feature>
<dbReference type="InterPro" id="IPR011059">
    <property type="entry name" value="Metal-dep_hydrolase_composite"/>
</dbReference>
<dbReference type="SUPFAM" id="SSF51338">
    <property type="entry name" value="Composite domain of metallo-dependent hydrolases"/>
    <property type="match status" value="1"/>
</dbReference>
<dbReference type="PANTHER" id="PTHR43668">
    <property type="entry name" value="ALLANTOINASE"/>
    <property type="match status" value="1"/>
</dbReference>
<dbReference type="Gene3D" id="2.30.40.10">
    <property type="entry name" value="Urease, subunit C, domain 1"/>
    <property type="match status" value="1"/>
</dbReference>
<dbReference type="eggNOG" id="KOG2584">
    <property type="taxonomic scope" value="Eukaryota"/>
</dbReference>
<feature type="compositionally biased region" description="Low complexity" evidence="1">
    <location>
        <begin position="331"/>
        <end position="343"/>
    </location>
</feature>
<dbReference type="GeneID" id="5011802"/>
<gene>
    <name evidence="3" type="ORF">GSPATT00004993001</name>
</gene>
<feature type="compositionally biased region" description="Polar residues" evidence="1">
    <location>
        <begin position="355"/>
        <end position="364"/>
    </location>
</feature>
<dbReference type="AlphaFoldDB" id="A0BJA3"/>
<dbReference type="InterPro" id="IPR050138">
    <property type="entry name" value="DHOase/Allantoinase_Hydrolase"/>
</dbReference>
<reference evidence="3 4" key="1">
    <citation type="journal article" date="2006" name="Nature">
        <title>Global trends of whole-genome duplications revealed by the ciliate Paramecium tetraurelia.</title>
        <authorList>
            <consortium name="Genoscope"/>
            <person name="Aury J.-M."/>
            <person name="Jaillon O."/>
            <person name="Duret L."/>
            <person name="Noel B."/>
            <person name="Jubin C."/>
            <person name="Porcel B.M."/>
            <person name="Segurens B."/>
            <person name="Daubin V."/>
            <person name="Anthouard V."/>
            <person name="Aiach N."/>
            <person name="Arnaiz O."/>
            <person name="Billaut A."/>
            <person name="Beisson J."/>
            <person name="Blanc I."/>
            <person name="Bouhouche K."/>
            <person name="Camara F."/>
            <person name="Duharcourt S."/>
            <person name="Guigo R."/>
            <person name="Gogendeau D."/>
            <person name="Katinka M."/>
            <person name="Keller A.-M."/>
            <person name="Kissmehl R."/>
            <person name="Klotz C."/>
            <person name="Koll F."/>
            <person name="Le Moue A."/>
            <person name="Lepere C."/>
            <person name="Malinsky S."/>
            <person name="Nowacki M."/>
            <person name="Nowak J.K."/>
            <person name="Plattner H."/>
            <person name="Poulain J."/>
            <person name="Ruiz F."/>
            <person name="Serrano V."/>
            <person name="Zagulski M."/>
            <person name="Dessen P."/>
            <person name="Betermier M."/>
            <person name="Weissenbach J."/>
            <person name="Scarpelli C."/>
            <person name="Schachter V."/>
            <person name="Sperling L."/>
            <person name="Meyer E."/>
            <person name="Cohen J."/>
            <person name="Wincker P."/>
        </authorList>
    </citation>
    <scope>NUCLEOTIDE SEQUENCE [LARGE SCALE GENOMIC DNA]</scope>
    <source>
        <strain evidence="3 4">Stock d4-2</strain>
    </source>
</reference>
<dbReference type="RefSeq" id="XP_001426018.1">
    <property type="nucleotide sequence ID" value="XM_001425981.1"/>
</dbReference>
<dbReference type="GO" id="GO:0005737">
    <property type="term" value="C:cytoplasm"/>
    <property type="evidence" value="ECO:0000318"/>
    <property type="project" value="GO_Central"/>
</dbReference>
<dbReference type="InterPro" id="IPR006680">
    <property type="entry name" value="Amidohydro-rel"/>
</dbReference>